<dbReference type="RefSeq" id="WP_090701990.1">
    <property type="nucleotide sequence ID" value="NZ_FOSP01000031.1"/>
</dbReference>
<dbReference type="InterPro" id="IPR001789">
    <property type="entry name" value="Sig_transdc_resp-reg_receiver"/>
</dbReference>
<dbReference type="InterPro" id="IPR050595">
    <property type="entry name" value="Bact_response_regulator"/>
</dbReference>
<evidence type="ECO:0000313" key="5">
    <source>
        <dbReference type="Proteomes" id="UP000199533"/>
    </source>
</evidence>
<dbReference type="PANTHER" id="PTHR44591">
    <property type="entry name" value="STRESS RESPONSE REGULATOR PROTEIN 1"/>
    <property type="match status" value="1"/>
</dbReference>
<evidence type="ECO:0000259" key="3">
    <source>
        <dbReference type="PROSITE" id="PS50110"/>
    </source>
</evidence>
<keyword evidence="5" id="KW-1185">Reference proteome</keyword>
<dbReference type="PROSITE" id="PS50110">
    <property type="entry name" value="RESPONSE_REGULATORY"/>
    <property type="match status" value="1"/>
</dbReference>
<dbReference type="Pfam" id="PF00072">
    <property type="entry name" value="Response_reg"/>
    <property type="match status" value="1"/>
</dbReference>
<feature type="modified residue" description="4-aspartylphosphate" evidence="2">
    <location>
        <position position="321"/>
    </location>
</feature>
<dbReference type="SMART" id="SM00448">
    <property type="entry name" value="REC"/>
    <property type="match status" value="1"/>
</dbReference>
<dbReference type="STRING" id="52441.SAMN05216302_103147"/>
<protein>
    <submittedName>
        <fullName evidence="4">Response regulator receiver domain-containing protein</fullName>
    </submittedName>
</protein>
<name>A0A1I4EX81_9PROT</name>
<evidence type="ECO:0000313" key="4">
    <source>
        <dbReference type="EMBL" id="SFL10352.1"/>
    </source>
</evidence>
<dbReference type="Gene3D" id="3.40.50.2300">
    <property type="match status" value="1"/>
</dbReference>
<dbReference type="EMBL" id="FOSP01000031">
    <property type="protein sequence ID" value="SFL10352.1"/>
    <property type="molecule type" value="Genomic_DNA"/>
</dbReference>
<accession>A0A1I4EX81</accession>
<dbReference type="AlphaFoldDB" id="A0A1I4EX81"/>
<keyword evidence="1 2" id="KW-0597">Phosphoprotein</keyword>
<dbReference type="Proteomes" id="UP000199533">
    <property type="component" value="Unassembled WGS sequence"/>
</dbReference>
<evidence type="ECO:0000256" key="2">
    <source>
        <dbReference type="PROSITE-ProRule" id="PRU00169"/>
    </source>
</evidence>
<gene>
    <name evidence="4" type="ORF">SAMN05216302_103147</name>
</gene>
<dbReference type="SUPFAM" id="SSF52172">
    <property type="entry name" value="CheY-like"/>
    <property type="match status" value="1"/>
</dbReference>
<dbReference type="InterPro" id="IPR011006">
    <property type="entry name" value="CheY-like_superfamily"/>
</dbReference>
<evidence type="ECO:0000256" key="1">
    <source>
        <dbReference type="ARBA" id="ARBA00022553"/>
    </source>
</evidence>
<dbReference type="OrthoDB" id="9801101at2"/>
<organism evidence="4 5">
    <name type="scientific">Nitrosomonas aestuarii</name>
    <dbReference type="NCBI Taxonomy" id="52441"/>
    <lineage>
        <taxon>Bacteria</taxon>
        <taxon>Pseudomonadati</taxon>
        <taxon>Pseudomonadota</taxon>
        <taxon>Betaproteobacteria</taxon>
        <taxon>Nitrosomonadales</taxon>
        <taxon>Nitrosomonadaceae</taxon>
        <taxon>Nitrosomonas</taxon>
    </lineage>
</organism>
<sequence>MNRSLTSNASILVASDNKSDADVVQRLLSTDYPNTITTIDPDQASADFDQHRPEVLVLVFKELEKSQRYYLGLYRQGCAVQLQPHRTIVLCGKDEIHHAYKLCREGIFDDYTLFWPMTIDSSRLPMSVFLALREQASLRVSTPTAADFAAQVRRIATLEKMLTDQLAQGDNRIDAIGQAVTYATNHAASALENFSQRLIQGNLEDIVAVKSADKLQRELGQLKRDAIEAPLHTLTRSVNPLKQWTNEFREANNTHLESLRTLNSLANTIQPSLLIVDDDEFQHKIINSILKEESYNLMFAAKGSEVFNIVRNSRPDLILMDIMLPDINGVEIVKQIKAVSRLAKIPIIMITGESKKNFIMASLEAGAKDIIVKPFVRDILLEKIKYSLDNP</sequence>
<proteinExistence type="predicted"/>
<reference evidence="5" key="1">
    <citation type="submission" date="2016-10" db="EMBL/GenBank/DDBJ databases">
        <authorList>
            <person name="Varghese N."/>
            <person name="Submissions S."/>
        </authorList>
    </citation>
    <scope>NUCLEOTIDE SEQUENCE [LARGE SCALE GENOMIC DNA]</scope>
    <source>
        <strain evidence="5">Nm69</strain>
    </source>
</reference>
<dbReference type="PANTHER" id="PTHR44591:SF3">
    <property type="entry name" value="RESPONSE REGULATORY DOMAIN-CONTAINING PROTEIN"/>
    <property type="match status" value="1"/>
</dbReference>
<feature type="domain" description="Response regulatory" evidence="3">
    <location>
        <begin position="272"/>
        <end position="388"/>
    </location>
</feature>
<dbReference type="GO" id="GO:0000160">
    <property type="term" value="P:phosphorelay signal transduction system"/>
    <property type="evidence" value="ECO:0007669"/>
    <property type="project" value="InterPro"/>
</dbReference>